<feature type="domain" description="DUF1468" evidence="2">
    <location>
        <begin position="11"/>
        <end position="143"/>
    </location>
</feature>
<comment type="caution">
    <text evidence="3">The sequence shown here is derived from an EMBL/GenBank/DDBJ whole genome shotgun (WGS) entry which is preliminary data.</text>
</comment>
<dbReference type="AlphaFoldDB" id="K2NTH3"/>
<name>K2NTH3_9HYPH</name>
<keyword evidence="1" id="KW-0812">Transmembrane</keyword>
<dbReference type="PATRIC" id="fig|1231190.3.peg.2290"/>
<feature type="transmembrane region" description="Helical" evidence="1">
    <location>
        <begin position="38"/>
        <end position="60"/>
    </location>
</feature>
<evidence type="ECO:0000259" key="2">
    <source>
        <dbReference type="Pfam" id="PF07331"/>
    </source>
</evidence>
<gene>
    <name evidence="3" type="ORF">NA8A_10973</name>
</gene>
<keyword evidence="1" id="KW-0472">Membrane</keyword>
<accession>K2NTH3</accession>
<dbReference type="RefSeq" id="WP_009756583.1">
    <property type="nucleotide sequence ID" value="NZ_AMSI01000006.1"/>
</dbReference>
<feature type="transmembrane region" description="Helical" evidence="1">
    <location>
        <begin position="72"/>
        <end position="90"/>
    </location>
</feature>
<sequence>MTTHARSSGFFLILGLAGGLLLWHSFDPSYQSSAGSARAMMFFPRVVLALWILLALAGALEAFRKGMEAEQWALGRLAAFMAIVVTYVALIPQLGFLIASVPCAFLSLAVFGFRNPVLLPLASVVLPVSVWALFTYVIQIGLPASPWFVTI</sequence>
<dbReference type="EMBL" id="AMSI01000006">
    <property type="protein sequence ID" value="EKF42580.1"/>
    <property type="molecule type" value="Genomic_DNA"/>
</dbReference>
<feature type="transmembrane region" description="Helical" evidence="1">
    <location>
        <begin position="118"/>
        <end position="138"/>
    </location>
</feature>
<reference evidence="3 4" key="1">
    <citation type="journal article" date="2012" name="J. Bacteriol.">
        <title>Genome Sequence of Nitratireductor indicus Type Strain C115.</title>
        <authorList>
            <person name="Lai Q."/>
            <person name="Li G."/>
            <person name="Yu Z."/>
            <person name="Shao Z."/>
        </authorList>
    </citation>
    <scope>NUCLEOTIDE SEQUENCE [LARGE SCALE GENOMIC DNA]</scope>
    <source>
        <strain evidence="3 4">C115</strain>
    </source>
</reference>
<keyword evidence="4" id="KW-1185">Reference proteome</keyword>
<evidence type="ECO:0000256" key="1">
    <source>
        <dbReference type="SAM" id="Phobius"/>
    </source>
</evidence>
<dbReference type="InterPro" id="IPR009936">
    <property type="entry name" value="DUF1468"/>
</dbReference>
<dbReference type="STRING" id="721133.SAMN05216176_106228"/>
<keyword evidence="1" id="KW-1133">Transmembrane helix</keyword>
<evidence type="ECO:0000313" key="3">
    <source>
        <dbReference type="EMBL" id="EKF42580.1"/>
    </source>
</evidence>
<feature type="transmembrane region" description="Helical" evidence="1">
    <location>
        <begin position="96"/>
        <end position="113"/>
    </location>
</feature>
<evidence type="ECO:0000313" key="4">
    <source>
        <dbReference type="Proteomes" id="UP000007374"/>
    </source>
</evidence>
<protein>
    <recommendedName>
        <fullName evidence="2">DUF1468 domain-containing protein</fullName>
    </recommendedName>
</protein>
<organism evidence="3 4">
    <name type="scientific">Nitratireductor indicus C115</name>
    <dbReference type="NCBI Taxonomy" id="1231190"/>
    <lineage>
        <taxon>Bacteria</taxon>
        <taxon>Pseudomonadati</taxon>
        <taxon>Pseudomonadota</taxon>
        <taxon>Alphaproteobacteria</taxon>
        <taxon>Hyphomicrobiales</taxon>
        <taxon>Phyllobacteriaceae</taxon>
        <taxon>Nitratireductor</taxon>
    </lineage>
</organism>
<feature type="transmembrane region" description="Helical" evidence="1">
    <location>
        <begin position="7"/>
        <end position="26"/>
    </location>
</feature>
<dbReference type="Pfam" id="PF07331">
    <property type="entry name" value="TctB"/>
    <property type="match status" value="1"/>
</dbReference>
<dbReference type="Proteomes" id="UP000007374">
    <property type="component" value="Unassembled WGS sequence"/>
</dbReference>
<proteinExistence type="predicted"/>